<dbReference type="EC" id="2.4.1.-" evidence="7"/>
<dbReference type="PANTHER" id="PTHR11926:SF1188">
    <property type="entry name" value="FAMILY PROTEIN, PUTATIVE-RELATED"/>
    <property type="match status" value="1"/>
</dbReference>
<evidence type="ECO:0000256" key="2">
    <source>
        <dbReference type="ARBA" id="ARBA00009995"/>
    </source>
</evidence>
<evidence type="ECO:0000313" key="9">
    <source>
        <dbReference type="EMBL" id="WOG82601.1"/>
    </source>
</evidence>
<dbReference type="InterPro" id="IPR035595">
    <property type="entry name" value="UDP_glycos_trans_CS"/>
</dbReference>
<name>A0AAF0W5N4_DAUCS</name>
<accession>A0AAF0W5N4</accession>
<dbReference type="PROSITE" id="PS00375">
    <property type="entry name" value="UDPGT"/>
    <property type="match status" value="1"/>
</dbReference>
<dbReference type="CDD" id="cd03784">
    <property type="entry name" value="GT1_Gtf-like"/>
    <property type="match status" value="1"/>
</dbReference>
<sequence>MEFSTPDNKKPHAVCIPFPAQGHINPMLKLATLLHHKGFHVTFVNTEFNQKRLLNSRGPHSLDGLPDFCFEAIPDGLSPFDENENATQSPEALFSSIPKSCLSPLRQLLEKLNGKSGSRPPVSCVIADAIMSFATIAAREIGVPCVCFRTSPGMVYLLTLHYRKLVEKGLLPMKDGSSLNDQLNTTINWIPGIKGIQIKDFPSFLQTADSNDHMLQFVISEAERCKTTASAIIINSFDTLESDVLCALSSICPPIYTIGPLQLLINKLPENKLKSIGSNLWKENAECLKWLDTKQTNSVIYVSYGSITVMTPEKLVEFAWGLASSHQNFLWIVRPDLVVGEGAILPAEFLEETKDRGLIAGWCPQEQVLEHRAVGGFLTHCGWNSMLESLCSGVPMLCWPYFADQTTNCKLACSEWGVGIEIDKNVTREEVAMQVRELIQGEKGKELRKNATMWKEKAEEAVGLDGSSTSNLEKLVKEVLFSDP</sequence>
<reference evidence="9" key="2">
    <citation type="submission" date="2022-03" db="EMBL/GenBank/DDBJ databases">
        <title>Draft title - Genomic analysis of global carrot germplasm unveils the trajectory of domestication and the origin of high carotenoid orange carrot.</title>
        <authorList>
            <person name="Iorizzo M."/>
            <person name="Ellison S."/>
            <person name="Senalik D."/>
            <person name="Macko-Podgorni A."/>
            <person name="Grzebelus D."/>
            <person name="Bostan H."/>
            <person name="Rolling W."/>
            <person name="Curaba J."/>
            <person name="Simon P."/>
        </authorList>
    </citation>
    <scope>NUCLEOTIDE SEQUENCE</scope>
    <source>
        <tissue evidence="9">Leaf</tissue>
    </source>
</reference>
<evidence type="ECO:0000259" key="8">
    <source>
        <dbReference type="Pfam" id="PF26168"/>
    </source>
</evidence>
<evidence type="ECO:0000313" key="10">
    <source>
        <dbReference type="Proteomes" id="UP000077755"/>
    </source>
</evidence>
<comment type="pathway">
    <text evidence="1">Secondary metabolite biosynthesis; terpenoid biosynthesis.</text>
</comment>
<dbReference type="InterPro" id="IPR058980">
    <property type="entry name" value="Glyco_transf_N"/>
</dbReference>
<keyword evidence="5" id="KW-0414">Isoprene biosynthesis</keyword>
<protein>
    <recommendedName>
        <fullName evidence="7">Glycosyltransferase</fullName>
        <ecNumber evidence="7">2.4.1.-</ecNumber>
    </recommendedName>
</protein>
<dbReference type="Gene3D" id="3.40.50.2000">
    <property type="entry name" value="Glycogen Phosphorylase B"/>
    <property type="match status" value="2"/>
</dbReference>
<feature type="domain" description="Glycosyltransferase N-terminal" evidence="8">
    <location>
        <begin position="14"/>
        <end position="141"/>
    </location>
</feature>
<evidence type="ECO:0000256" key="3">
    <source>
        <dbReference type="ARBA" id="ARBA00022676"/>
    </source>
</evidence>
<evidence type="ECO:0000256" key="6">
    <source>
        <dbReference type="RuleBase" id="RU003718"/>
    </source>
</evidence>
<keyword evidence="4 6" id="KW-0808">Transferase</keyword>
<dbReference type="SUPFAM" id="SSF53756">
    <property type="entry name" value="UDP-Glycosyltransferase/glycogen phosphorylase"/>
    <property type="match status" value="1"/>
</dbReference>
<dbReference type="Pfam" id="PF26168">
    <property type="entry name" value="Glyco_transf_N"/>
    <property type="match status" value="1"/>
</dbReference>
<keyword evidence="3 6" id="KW-0328">Glycosyltransferase</keyword>
<proteinExistence type="inferred from homology"/>
<dbReference type="GO" id="GO:0008299">
    <property type="term" value="P:isoprenoid biosynthetic process"/>
    <property type="evidence" value="ECO:0007669"/>
    <property type="project" value="UniProtKB-KW"/>
</dbReference>
<evidence type="ECO:0000256" key="4">
    <source>
        <dbReference type="ARBA" id="ARBA00022679"/>
    </source>
</evidence>
<dbReference type="GO" id="GO:0080044">
    <property type="term" value="F:quercetin 7-O-glucosyltransferase activity"/>
    <property type="evidence" value="ECO:0007669"/>
    <property type="project" value="TreeGrafter"/>
</dbReference>
<dbReference type="Proteomes" id="UP000077755">
    <property type="component" value="Chromosome 1"/>
</dbReference>
<dbReference type="PANTHER" id="PTHR11926">
    <property type="entry name" value="GLUCOSYL/GLUCURONOSYL TRANSFERASES"/>
    <property type="match status" value="1"/>
</dbReference>
<dbReference type="AlphaFoldDB" id="A0AAF0W5N4"/>
<dbReference type="FunFam" id="3.40.50.2000:FF:000027">
    <property type="entry name" value="Glycosyltransferase"/>
    <property type="match status" value="1"/>
</dbReference>
<dbReference type="FunFam" id="3.40.50.2000:FF:000065">
    <property type="entry name" value="Glycosyltransferase"/>
    <property type="match status" value="1"/>
</dbReference>
<evidence type="ECO:0000256" key="5">
    <source>
        <dbReference type="ARBA" id="ARBA00023229"/>
    </source>
</evidence>
<organism evidence="9 10">
    <name type="scientific">Daucus carota subsp. sativus</name>
    <name type="common">Carrot</name>
    <dbReference type="NCBI Taxonomy" id="79200"/>
    <lineage>
        <taxon>Eukaryota</taxon>
        <taxon>Viridiplantae</taxon>
        <taxon>Streptophyta</taxon>
        <taxon>Embryophyta</taxon>
        <taxon>Tracheophyta</taxon>
        <taxon>Spermatophyta</taxon>
        <taxon>Magnoliopsida</taxon>
        <taxon>eudicotyledons</taxon>
        <taxon>Gunneridae</taxon>
        <taxon>Pentapetalae</taxon>
        <taxon>asterids</taxon>
        <taxon>campanulids</taxon>
        <taxon>Apiales</taxon>
        <taxon>Apiaceae</taxon>
        <taxon>Apioideae</taxon>
        <taxon>Scandiceae</taxon>
        <taxon>Daucinae</taxon>
        <taxon>Daucus</taxon>
        <taxon>Daucus sect. Daucus</taxon>
    </lineage>
</organism>
<comment type="similarity">
    <text evidence="2 6">Belongs to the UDP-glycosyltransferase family.</text>
</comment>
<gene>
    <name evidence="9" type="ORF">DCAR_0101766</name>
</gene>
<evidence type="ECO:0000256" key="7">
    <source>
        <dbReference type="RuleBase" id="RU362057"/>
    </source>
</evidence>
<reference evidence="9" key="1">
    <citation type="journal article" date="2016" name="Nat. Genet.">
        <title>A high-quality carrot genome assembly provides new insights into carotenoid accumulation and asterid genome evolution.</title>
        <authorList>
            <person name="Iorizzo M."/>
            <person name="Ellison S."/>
            <person name="Senalik D."/>
            <person name="Zeng P."/>
            <person name="Satapoomin P."/>
            <person name="Huang J."/>
            <person name="Bowman M."/>
            <person name="Iovene M."/>
            <person name="Sanseverino W."/>
            <person name="Cavagnaro P."/>
            <person name="Yildiz M."/>
            <person name="Macko-Podgorni A."/>
            <person name="Moranska E."/>
            <person name="Grzebelus E."/>
            <person name="Grzebelus D."/>
            <person name="Ashrafi H."/>
            <person name="Zheng Z."/>
            <person name="Cheng S."/>
            <person name="Spooner D."/>
            <person name="Van Deynze A."/>
            <person name="Simon P."/>
        </authorList>
    </citation>
    <scope>NUCLEOTIDE SEQUENCE</scope>
    <source>
        <tissue evidence="9">Leaf</tissue>
    </source>
</reference>
<dbReference type="GO" id="GO:0080043">
    <property type="term" value="F:quercetin 3-O-glucosyltransferase activity"/>
    <property type="evidence" value="ECO:0007669"/>
    <property type="project" value="TreeGrafter"/>
</dbReference>
<dbReference type="Pfam" id="PF00201">
    <property type="entry name" value="UDPGT"/>
    <property type="match status" value="1"/>
</dbReference>
<dbReference type="EMBL" id="CP093343">
    <property type="protein sequence ID" value="WOG82601.1"/>
    <property type="molecule type" value="Genomic_DNA"/>
</dbReference>
<dbReference type="InterPro" id="IPR002213">
    <property type="entry name" value="UDP_glucos_trans"/>
</dbReference>
<evidence type="ECO:0000256" key="1">
    <source>
        <dbReference type="ARBA" id="ARBA00004721"/>
    </source>
</evidence>
<keyword evidence="10" id="KW-1185">Reference proteome</keyword>